<dbReference type="GO" id="GO:0006303">
    <property type="term" value="P:double-strand break repair via nonhomologous end joining"/>
    <property type="evidence" value="ECO:0007669"/>
    <property type="project" value="EnsemblFungi"/>
</dbReference>
<evidence type="ECO:0000256" key="1">
    <source>
        <dbReference type="ARBA" id="ARBA00001936"/>
    </source>
</evidence>
<name>A0A0B1PBX4_UNCNE</name>
<dbReference type="CDD" id="cd00840">
    <property type="entry name" value="MPP_Mre11_N"/>
    <property type="match status" value="1"/>
</dbReference>
<evidence type="ECO:0000256" key="15">
    <source>
        <dbReference type="ARBA" id="ARBA00023254"/>
    </source>
</evidence>
<evidence type="ECO:0000256" key="12">
    <source>
        <dbReference type="ARBA" id="ARBA00023204"/>
    </source>
</evidence>
<protein>
    <recommendedName>
        <fullName evidence="17">Double-strand break repair protein</fullName>
    </recommendedName>
</protein>
<dbReference type="GO" id="GO:0097552">
    <property type="term" value="P:mitochondrial double-strand break repair via homologous recombination"/>
    <property type="evidence" value="ECO:0007669"/>
    <property type="project" value="EnsemblFungi"/>
</dbReference>
<dbReference type="GO" id="GO:0030437">
    <property type="term" value="P:ascospore formation"/>
    <property type="evidence" value="ECO:0007669"/>
    <property type="project" value="EnsemblFungi"/>
</dbReference>
<evidence type="ECO:0000256" key="14">
    <source>
        <dbReference type="ARBA" id="ARBA00023242"/>
    </source>
</evidence>
<dbReference type="Gene3D" id="3.30.110.110">
    <property type="entry name" value="Mre11, capping domain"/>
    <property type="match status" value="1"/>
</dbReference>
<dbReference type="GO" id="GO:0008296">
    <property type="term" value="F:3'-5'-DNA exonuclease activity"/>
    <property type="evidence" value="ECO:0007669"/>
    <property type="project" value="EnsemblFungi"/>
</dbReference>
<evidence type="ECO:0000256" key="5">
    <source>
        <dbReference type="ARBA" id="ARBA00022454"/>
    </source>
</evidence>
<dbReference type="Gene3D" id="3.60.21.10">
    <property type="match status" value="1"/>
</dbReference>
<evidence type="ECO:0000256" key="4">
    <source>
        <dbReference type="ARBA" id="ARBA00009028"/>
    </source>
</evidence>
<keyword evidence="23" id="KW-1185">Reference proteome</keyword>
<dbReference type="STRING" id="52586.A0A0B1PBX4"/>
<dbReference type="InterPro" id="IPR007281">
    <property type="entry name" value="Mre11_DNA-bd"/>
</dbReference>
<dbReference type="SMART" id="SM01347">
    <property type="entry name" value="Mre11_DNA_bind"/>
    <property type="match status" value="1"/>
</dbReference>
<evidence type="ECO:0000256" key="18">
    <source>
        <dbReference type="PIRSR" id="PIRSR000882-1"/>
    </source>
</evidence>
<dbReference type="GO" id="GO:0000723">
    <property type="term" value="P:telomere maintenance"/>
    <property type="evidence" value="ECO:0007669"/>
    <property type="project" value="EnsemblFungi"/>
</dbReference>
<dbReference type="GO" id="GO:0062176">
    <property type="term" value="P:R-loop processing"/>
    <property type="evidence" value="ECO:0007669"/>
    <property type="project" value="EnsemblFungi"/>
</dbReference>
<evidence type="ECO:0000256" key="7">
    <source>
        <dbReference type="ARBA" id="ARBA00022723"/>
    </source>
</evidence>
<sequence>MGLSSNADTIRILVATDSHVGYGERDSIRKDDSWKSFDEVMQLAKSQDVDMVLLGGDLFHENKPSKKSMYQVMRSLRQNCLGDKPCELEFLSDASEVFDGAFNSVNYEDPDINVAIPVFSIHGNHDDPTGDGNLCALDLLQVSGLCNYFGRIPEVDKIEIKPILLQKGLTKLALFGMSNVRDERLFRTFRDGNVKFFRPGVQQKDWFNLMVVHQNHHARSETSYLPENFLPDFLDLVIWGHEHECLIDPRLNHETNFHVMQPGSSVATSLVAGEAVAKNVAILNITGREFKLEKHRIKSARPFVIKEIALQTDPRFKKLLKLKDNRSLLTNELEKIVLELIQQAKNEWLYIQDEEVEEKDIPLPLIRLKVDYTAPDGCKFDCENPRRFSNRFVNKVANITDVVHFHKKTKINHAPNVDKKMPDESVLAAMSGDSVKVGKLVHEFLTAQSLKIIPQAQFGDAVTQYVEKGDSHAMEAFVNESLSHQVKEMLALDEDSIEHLDEYMERFRKKREEMFATGLLKKANRERKLHPRPVNWDSDEQGEWADQPGAVIVEEDDETNASSALSSKRGKTSLFISDDENLSTISSLQKKKSAPKKPAKNLPSSQGRKKIVKPTNDKNTTQNLAPIFTQRSQRGAATRASQLNNRVSMGLIEDEISDDNDAFGEAIRRGR</sequence>
<dbReference type="InterPro" id="IPR038487">
    <property type="entry name" value="Mre11_capping_dom"/>
</dbReference>
<comment type="subcellular location">
    <subcellularLocation>
        <location evidence="3">Chromosome</location>
    </subcellularLocation>
    <subcellularLocation>
        <location evidence="2 17">Nucleus</location>
    </subcellularLocation>
</comment>
<evidence type="ECO:0000256" key="17">
    <source>
        <dbReference type="PIRNR" id="PIRNR000882"/>
    </source>
</evidence>
<feature type="compositionally biased region" description="Basic residues" evidence="20">
    <location>
        <begin position="589"/>
        <end position="599"/>
    </location>
</feature>
<comment type="function">
    <text evidence="17">Core component of the MRN complex, which plays a central role in double-strand break (DSB) repair, DNA recombination, maintenance of telomere integrity and meiosis. The MRN complex is involved in the repair of DNA double-strand breaks (DSBs) via homologous recombination (HR), an error-free mechanism which primarily occurs during S and G2 phases. The complex (1) mediates the end resection of damaged DNA, which generates proper single-stranded DNA, a key initial steps in HR, and is (2) required for the recruitment of other repair factors and efficient activation of ATM and ATR upon DNA damage. Within the MRN complex, MRE11 possesses both single-strand endonuclease activity and double-strand-specific 3'-5' exonuclease activity. MRE11 first endonucleolytically cleaves the 5' strand at DNA DSB ends to prevent non-homologous end joining (NHEJ) and licence HR. It then generates a single-stranded DNA gap via 3' to 5' exonucleolytic degradation, which is required for single-strand invasion and recombination.</text>
</comment>
<dbReference type="EMBL" id="JNVN01000114">
    <property type="protein sequence ID" value="KHJ36197.1"/>
    <property type="molecule type" value="Genomic_DNA"/>
</dbReference>
<dbReference type="NCBIfam" id="TIGR00583">
    <property type="entry name" value="mre11"/>
    <property type="match status" value="1"/>
</dbReference>
<evidence type="ECO:0000256" key="13">
    <source>
        <dbReference type="ARBA" id="ARBA00023211"/>
    </source>
</evidence>
<keyword evidence="6 17" id="KW-0540">Nuclease</keyword>
<feature type="region of interest" description="Disordered" evidence="20">
    <location>
        <begin position="586"/>
        <end position="623"/>
    </location>
</feature>
<evidence type="ECO:0000256" key="2">
    <source>
        <dbReference type="ARBA" id="ARBA00004123"/>
    </source>
</evidence>
<keyword evidence="15 17" id="KW-0469">Meiosis</keyword>
<organism evidence="22 23">
    <name type="scientific">Uncinula necator</name>
    <name type="common">Grape powdery mildew</name>
    <dbReference type="NCBI Taxonomy" id="52586"/>
    <lineage>
        <taxon>Eukaryota</taxon>
        <taxon>Fungi</taxon>
        <taxon>Dikarya</taxon>
        <taxon>Ascomycota</taxon>
        <taxon>Pezizomycotina</taxon>
        <taxon>Leotiomycetes</taxon>
        <taxon>Erysiphales</taxon>
        <taxon>Erysiphaceae</taxon>
        <taxon>Erysiphe</taxon>
    </lineage>
</organism>
<dbReference type="PANTHER" id="PTHR10139">
    <property type="entry name" value="DOUBLE-STRAND BREAK REPAIR PROTEIN MRE11"/>
    <property type="match status" value="1"/>
</dbReference>
<dbReference type="GO" id="GO:0035753">
    <property type="term" value="P:maintenance of DNA trinucleotide repeats"/>
    <property type="evidence" value="ECO:0007669"/>
    <property type="project" value="EnsemblFungi"/>
</dbReference>
<dbReference type="HOGENOM" id="CLU_009535_1_1_1"/>
<dbReference type="GO" id="GO:0006357">
    <property type="term" value="P:regulation of transcription by RNA polymerase II"/>
    <property type="evidence" value="ECO:0007669"/>
    <property type="project" value="EnsemblFungi"/>
</dbReference>
<keyword evidence="11 17" id="KW-0269">Exonuclease</keyword>
<dbReference type="GO" id="GO:0030870">
    <property type="term" value="C:Mre11 complex"/>
    <property type="evidence" value="ECO:0007669"/>
    <property type="project" value="UniProtKB-UniRule"/>
</dbReference>
<dbReference type="FunFam" id="3.60.21.10:FF:000011">
    <property type="entry name" value="Double-strand break repair protein"/>
    <property type="match status" value="1"/>
</dbReference>
<evidence type="ECO:0000256" key="10">
    <source>
        <dbReference type="ARBA" id="ARBA00022801"/>
    </source>
</evidence>
<evidence type="ECO:0000256" key="8">
    <source>
        <dbReference type="ARBA" id="ARBA00022759"/>
    </source>
</evidence>
<evidence type="ECO:0000256" key="11">
    <source>
        <dbReference type="ARBA" id="ARBA00022839"/>
    </source>
</evidence>
<evidence type="ECO:0000313" key="23">
    <source>
        <dbReference type="Proteomes" id="UP000030854"/>
    </source>
</evidence>
<keyword evidence="7" id="KW-0479">Metal-binding</keyword>
<dbReference type="GO" id="GO:0004017">
    <property type="term" value="F:AMP kinase activity"/>
    <property type="evidence" value="ECO:0007669"/>
    <property type="project" value="EnsemblFungi"/>
</dbReference>
<evidence type="ECO:0000313" key="22">
    <source>
        <dbReference type="EMBL" id="KHJ36197.1"/>
    </source>
</evidence>
<dbReference type="GO" id="GO:0060090">
    <property type="term" value="F:molecular adaptor activity"/>
    <property type="evidence" value="ECO:0007669"/>
    <property type="project" value="EnsemblFungi"/>
</dbReference>
<keyword evidence="9 17" id="KW-0227">DNA damage</keyword>
<dbReference type="OMA" id="ESCMFNA"/>
<keyword evidence="14 17" id="KW-0539">Nucleus</keyword>
<dbReference type="GO" id="GO:0000014">
    <property type="term" value="F:single-stranded DNA endodeoxyribonuclease activity"/>
    <property type="evidence" value="ECO:0007669"/>
    <property type="project" value="TreeGrafter"/>
</dbReference>
<comment type="cofactor">
    <cofactor evidence="1 17">
        <name>Mn(2+)</name>
        <dbReference type="ChEBI" id="CHEBI:29035"/>
    </cofactor>
</comment>
<dbReference type="SMR" id="A0A0B1PBX4"/>
<dbReference type="GO" id="GO:0000727">
    <property type="term" value="P:double-strand break repair via break-induced replication"/>
    <property type="evidence" value="ECO:0007669"/>
    <property type="project" value="EnsemblFungi"/>
</dbReference>
<feature type="domain" description="Mre11 DNA-binding" evidence="21">
    <location>
        <begin position="290"/>
        <end position="465"/>
    </location>
</feature>
<keyword evidence="8 17" id="KW-0255">Endonuclease</keyword>
<evidence type="ECO:0000256" key="20">
    <source>
        <dbReference type="SAM" id="MobiDB-lite"/>
    </source>
</evidence>
<dbReference type="InterPro" id="IPR004843">
    <property type="entry name" value="Calcineurin-like_PHP"/>
</dbReference>
<dbReference type="PIRSF" id="PIRSF000882">
    <property type="entry name" value="DSB_repair_MRE11"/>
    <property type="match status" value="1"/>
</dbReference>
<dbReference type="InterPro" id="IPR003701">
    <property type="entry name" value="Mre11"/>
</dbReference>
<dbReference type="GO" id="GO:0031573">
    <property type="term" value="P:mitotic intra-S DNA damage checkpoint signaling"/>
    <property type="evidence" value="ECO:0007669"/>
    <property type="project" value="EnsemblFungi"/>
</dbReference>
<dbReference type="InterPro" id="IPR029052">
    <property type="entry name" value="Metallo-depent_PP-like"/>
</dbReference>
<evidence type="ECO:0000256" key="19">
    <source>
        <dbReference type="RuleBase" id="RU003447"/>
    </source>
</evidence>
<proteinExistence type="inferred from homology"/>
<evidence type="ECO:0000256" key="16">
    <source>
        <dbReference type="ARBA" id="ARBA00064981"/>
    </source>
</evidence>
<comment type="caution">
    <text evidence="22">The sequence shown here is derived from an EMBL/GenBank/DDBJ whole genome shotgun (WGS) entry which is preliminary data.</text>
</comment>
<dbReference type="Pfam" id="PF00149">
    <property type="entry name" value="Metallophos"/>
    <property type="match status" value="1"/>
</dbReference>
<dbReference type="SUPFAM" id="SSF56300">
    <property type="entry name" value="Metallo-dependent phosphatases"/>
    <property type="match status" value="1"/>
</dbReference>
<dbReference type="GO" id="GO:0007095">
    <property type="term" value="P:mitotic G2 DNA damage checkpoint signaling"/>
    <property type="evidence" value="ECO:0007669"/>
    <property type="project" value="TreeGrafter"/>
</dbReference>
<accession>A0A0B1PBX4</accession>
<dbReference type="AlphaFoldDB" id="A0A0B1PBX4"/>
<evidence type="ECO:0000256" key="9">
    <source>
        <dbReference type="ARBA" id="ARBA00022763"/>
    </source>
</evidence>
<dbReference type="PANTHER" id="PTHR10139:SF1">
    <property type="entry name" value="DOUBLE-STRAND BREAK REPAIR PROTEIN MRE11"/>
    <property type="match status" value="1"/>
</dbReference>
<keyword evidence="13 17" id="KW-0464">Manganese</keyword>
<reference evidence="22 23" key="1">
    <citation type="journal article" date="2014" name="BMC Genomics">
        <title>Adaptive genomic structural variation in the grape powdery mildew pathogen, Erysiphe necator.</title>
        <authorList>
            <person name="Jones L."/>
            <person name="Riaz S."/>
            <person name="Morales-Cruz A."/>
            <person name="Amrine K.C."/>
            <person name="McGuire B."/>
            <person name="Gubler W.D."/>
            <person name="Walker M.A."/>
            <person name="Cantu D."/>
        </authorList>
    </citation>
    <scope>NUCLEOTIDE SEQUENCE [LARGE SCALE GENOMIC DNA]</scope>
    <source>
        <strain evidence="23">c</strain>
    </source>
</reference>
<keyword evidence="5" id="KW-0158">Chromosome</keyword>
<dbReference type="GO" id="GO:0140445">
    <property type="term" value="C:chromosome, telomeric repeat region"/>
    <property type="evidence" value="ECO:0007669"/>
    <property type="project" value="EnsemblFungi"/>
</dbReference>
<comment type="subunit">
    <text evidence="16">Component of the MRN complex composed of two heterodimers RAD50 and MRE11 associated with a single NBS1.</text>
</comment>
<feature type="active site" description="Proton donor" evidence="18">
    <location>
        <position position="125"/>
    </location>
</feature>
<dbReference type="GO" id="GO:1990918">
    <property type="term" value="P:double-strand break repair involved in meiotic recombination"/>
    <property type="evidence" value="ECO:0007669"/>
    <property type="project" value="EnsemblFungi"/>
</dbReference>
<dbReference type="GO" id="GO:0010780">
    <property type="term" value="P:meiotic DNA double-strand break formation involved in reciprocal meiotic recombination"/>
    <property type="evidence" value="ECO:0007669"/>
    <property type="project" value="EnsemblFungi"/>
</dbReference>
<gene>
    <name evidence="22" type="ORF">EV44_g1875</name>
</gene>
<dbReference type="GO" id="GO:0043047">
    <property type="term" value="F:single-stranded telomeric DNA binding"/>
    <property type="evidence" value="ECO:0007669"/>
    <property type="project" value="EnsemblFungi"/>
</dbReference>
<dbReference type="GO" id="GO:0035861">
    <property type="term" value="C:site of double-strand break"/>
    <property type="evidence" value="ECO:0007669"/>
    <property type="project" value="EnsemblFungi"/>
</dbReference>
<dbReference type="GO" id="GO:0030145">
    <property type="term" value="F:manganese ion binding"/>
    <property type="evidence" value="ECO:0007669"/>
    <property type="project" value="UniProtKB-UniRule"/>
</dbReference>
<dbReference type="GO" id="GO:0003691">
    <property type="term" value="F:double-stranded telomeric DNA binding"/>
    <property type="evidence" value="ECO:0007669"/>
    <property type="project" value="EnsemblFungi"/>
</dbReference>
<evidence type="ECO:0000259" key="21">
    <source>
        <dbReference type="SMART" id="SM01347"/>
    </source>
</evidence>
<keyword evidence="12 17" id="KW-0234">DNA repair</keyword>
<dbReference type="GO" id="GO:0010791">
    <property type="term" value="P:DNA double-strand break processing involved in repair via synthesis-dependent strand annealing"/>
    <property type="evidence" value="ECO:0007669"/>
    <property type="project" value="EnsemblFungi"/>
</dbReference>
<dbReference type="GO" id="GO:0006284">
    <property type="term" value="P:base-excision repair"/>
    <property type="evidence" value="ECO:0007669"/>
    <property type="project" value="EnsemblFungi"/>
</dbReference>
<keyword evidence="10 17" id="KW-0378">Hydrolase</keyword>
<evidence type="ECO:0000256" key="3">
    <source>
        <dbReference type="ARBA" id="ARBA00004286"/>
    </source>
</evidence>
<dbReference type="InterPro" id="IPR041796">
    <property type="entry name" value="Mre11_N"/>
</dbReference>
<dbReference type="GO" id="GO:0051880">
    <property type="term" value="F:G-quadruplex DNA binding"/>
    <property type="evidence" value="ECO:0007669"/>
    <property type="project" value="EnsemblFungi"/>
</dbReference>
<comment type="similarity">
    <text evidence="4 17 19">Belongs to the MRE11/RAD32 family.</text>
</comment>
<dbReference type="Proteomes" id="UP000030854">
    <property type="component" value="Unassembled WGS sequence"/>
</dbReference>
<dbReference type="Pfam" id="PF04152">
    <property type="entry name" value="Mre11_DNA_bind"/>
    <property type="match status" value="1"/>
</dbReference>
<evidence type="ECO:0000256" key="6">
    <source>
        <dbReference type="ARBA" id="ARBA00022722"/>
    </source>
</evidence>